<feature type="compositionally biased region" description="Polar residues" evidence="2">
    <location>
        <begin position="60"/>
        <end position="76"/>
    </location>
</feature>
<dbReference type="KEGG" id="dpo:6897016"/>
<keyword evidence="1" id="KW-0175">Coiled coil</keyword>
<feature type="coiled-coil region" evidence="1">
    <location>
        <begin position="251"/>
        <end position="352"/>
    </location>
</feature>
<proteinExistence type="predicted"/>
<feature type="compositionally biased region" description="Basic and acidic residues" evidence="2">
    <location>
        <begin position="77"/>
        <end position="89"/>
    </location>
</feature>
<sequence length="551" mass="63794">MPLIAVNIRHTKASYLRSLVNNLWVESDESSSPALTSRSRRSMSLERYSRGGVPGKFKGSTASTSFPVMDSDSCQGSEHDPKTDLEKPQSKILRPGIDLNITAEQPQSLVTTEDDTLQGESHMRIQMLESHQSDLVQSLGSLDPPQSEMIGTYKCMPLVPDEDSKWVVQNKDPILNLPTECVQDLKDHCQAAVDSGFKLLYDQLERIRLANDEFQASQQKEELLVNLKSLLLRKHNEFMEARILEITKTHNEKMQRLQEDFEVKLKAEQDKYHPKLEKLQNLLRDCEAQRDDYERQLKHKDDTIESIMAESNKKMSLNLNLEHQLAESSAELARTRNELVESREHIAYLEAEWKEEHEHHESEESTQSVQQALIDLEHVKSELYGSQQLVGEMRAQAKRDDLMICRFTEEINTCRLKETESQRAYQKLCLESADKDTQINKMRLKLDLMEEQLSHAYEKQALQKQEIRRLEEFTKVLEEENTRVTVERDQYQVAKNTEKQQVENLTQQLREFVDFLLNEGKPPAIIEGLIHVCNRCGCIHQRQHQSRSTVA</sequence>
<protein>
    <submittedName>
        <fullName evidence="4">Unconventional myosin-XVIIIa-like isoform X1</fullName>
    </submittedName>
</protein>
<feature type="region of interest" description="Disordered" evidence="2">
    <location>
        <begin position="27"/>
        <end position="92"/>
    </location>
</feature>
<dbReference type="Proteomes" id="UP000001819">
    <property type="component" value="Chromosome 2"/>
</dbReference>
<gene>
    <name evidence="4" type="primary">LOC6897016</name>
</gene>
<reference evidence="4" key="2">
    <citation type="submission" date="2025-08" db="UniProtKB">
        <authorList>
            <consortium name="RefSeq"/>
        </authorList>
    </citation>
    <scope>IDENTIFICATION</scope>
    <source>
        <strain evidence="4">MV-25-SWS-2005</strain>
        <tissue evidence="4">Whole body</tissue>
    </source>
</reference>
<evidence type="ECO:0000313" key="3">
    <source>
        <dbReference type="Proteomes" id="UP000001819"/>
    </source>
</evidence>
<evidence type="ECO:0000256" key="2">
    <source>
        <dbReference type="SAM" id="MobiDB-lite"/>
    </source>
</evidence>
<accession>A0A6I8V2C3</accession>
<dbReference type="AlphaFoldDB" id="A0A6I8V2C3"/>
<name>A0A6I8V2C3_DROPS</name>
<organism evidence="3 4">
    <name type="scientific">Drosophila pseudoobscura pseudoobscura</name>
    <name type="common">Fruit fly</name>
    <dbReference type="NCBI Taxonomy" id="46245"/>
    <lineage>
        <taxon>Eukaryota</taxon>
        <taxon>Metazoa</taxon>
        <taxon>Ecdysozoa</taxon>
        <taxon>Arthropoda</taxon>
        <taxon>Hexapoda</taxon>
        <taxon>Insecta</taxon>
        <taxon>Pterygota</taxon>
        <taxon>Neoptera</taxon>
        <taxon>Endopterygota</taxon>
        <taxon>Diptera</taxon>
        <taxon>Brachycera</taxon>
        <taxon>Muscomorpha</taxon>
        <taxon>Ephydroidea</taxon>
        <taxon>Drosophilidae</taxon>
        <taxon>Drosophila</taxon>
        <taxon>Sophophora</taxon>
    </lineage>
</organism>
<evidence type="ECO:0000256" key="1">
    <source>
        <dbReference type="SAM" id="Coils"/>
    </source>
</evidence>
<evidence type="ECO:0000313" key="4">
    <source>
        <dbReference type="RefSeq" id="XP_002137201.3"/>
    </source>
</evidence>
<keyword evidence="3" id="KW-1185">Reference proteome</keyword>
<dbReference type="InParanoid" id="A0A6I8V2C3"/>
<dbReference type="RefSeq" id="XP_002137201.3">
    <property type="nucleotide sequence ID" value="XM_002137165.3"/>
</dbReference>
<reference evidence="3" key="1">
    <citation type="submission" date="2024-06" db="UniProtKB">
        <authorList>
            <consortium name="RefSeq"/>
        </authorList>
    </citation>
    <scope>NUCLEOTIDE SEQUENCE [LARGE SCALE GENOMIC DNA]</scope>
    <source>
        <strain evidence="3">MV2-25</strain>
    </source>
</reference>